<accession>A0A412G6B5</accession>
<dbReference type="GeneID" id="83013908"/>
<proteinExistence type="predicted"/>
<dbReference type="RefSeq" id="WP_117892361.1">
    <property type="nucleotide sequence ID" value="NZ_CABJCV010000001.1"/>
</dbReference>
<dbReference type="Proteomes" id="UP000284178">
    <property type="component" value="Unassembled WGS sequence"/>
</dbReference>
<name>A0A412G6B5_9FIRM</name>
<protein>
    <submittedName>
        <fullName evidence="1">Uncharacterized protein</fullName>
    </submittedName>
</protein>
<keyword evidence="2" id="KW-1185">Reference proteome</keyword>
<evidence type="ECO:0000313" key="1">
    <source>
        <dbReference type="EMBL" id="RGR76823.1"/>
    </source>
</evidence>
<organism evidence="1 2">
    <name type="scientific">Holdemania filiformis</name>
    <dbReference type="NCBI Taxonomy" id="61171"/>
    <lineage>
        <taxon>Bacteria</taxon>
        <taxon>Bacillati</taxon>
        <taxon>Bacillota</taxon>
        <taxon>Erysipelotrichia</taxon>
        <taxon>Erysipelotrichales</taxon>
        <taxon>Erysipelotrichaceae</taxon>
        <taxon>Holdemania</taxon>
    </lineage>
</organism>
<dbReference type="EMBL" id="QRUP01000001">
    <property type="protein sequence ID" value="RGR76823.1"/>
    <property type="molecule type" value="Genomic_DNA"/>
</dbReference>
<gene>
    <name evidence="1" type="ORF">DWY25_00595</name>
</gene>
<sequence>MKQVMYGIKIVDVNDFGGWIGYEPVKQEMADVLNHHLYLFFQNEYHIRQFAEGRKFVINVNDEDFQKVIGNAKILKAVVEIGTPLSMNGYMISAPAYARNVVKPLSRLTHFVPEEKIYTFADEEYKTQKTDFNYIADLMRRTSIEQVNQLIGGISFVNQNLLYHYPHYFILGDDQIQIQDDDYQIAVA</sequence>
<reference evidence="1 2" key="1">
    <citation type="submission" date="2018-08" db="EMBL/GenBank/DDBJ databases">
        <title>A genome reference for cultivated species of the human gut microbiota.</title>
        <authorList>
            <person name="Zou Y."/>
            <person name="Xue W."/>
            <person name="Luo G."/>
        </authorList>
    </citation>
    <scope>NUCLEOTIDE SEQUENCE [LARGE SCALE GENOMIC DNA]</scope>
    <source>
        <strain evidence="1 2">AF24-29</strain>
    </source>
</reference>
<dbReference type="AlphaFoldDB" id="A0A412G6B5"/>
<comment type="caution">
    <text evidence="1">The sequence shown here is derived from an EMBL/GenBank/DDBJ whole genome shotgun (WGS) entry which is preliminary data.</text>
</comment>
<evidence type="ECO:0000313" key="2">
    <source>
        <dbReference type="Proteomes" id="UP000284178"/>
    </source>
</evidence>